<evidence type="ECO:0000259" key="6">
    <source>
        <dbReference type="Pfam" id="PF00251"/>
    </source>
</evidence>
<dbReference type="CDD" id="cd18623">
    <property type="entry name" value="GH32_ScrB-like"/>
    <property type="match status" value="1"/>
</dbReference>
<dbReference type="InterPro" id="IPR013148">
    <property type="entry name" value="Glyco_hydro_32_N"/>
</dbReference>
<dbReference type="InterPro" id="IPR023296">
    <property type="entry name" value="Glyco_hydro_beta-prop_sf"/>
</dbReference>
<sequence length="455" mass="52967">MNKRPHFHFTPDSNWMNDPNGLSYYKGEFHLFYQHNPKNCYWGNMTWGHAKSKDLFNWEHLPYALNPDSKVFGDIDGCFSGSAIVERDELLLFYTGVEMKTKKLNEFGNIVTVGSNDLIPSQILAKSIDGINFKKIQKLSLELPKSYCRSHVRDPKVWRKDGIWYLAIGAKEDYQGRILIYKSKDMKTWQLLSIIKEENMGYMWECPDLFEIDDTDILLFSPEGIGKDGQVSISGYYTGKFNYENGEFKHNSFERLDYGFEFYAPQTFLDCNKRRILIGWLVNHAPLPNENWTGLMTLPREIKIKNGKVYMYPVEELKKYRIEELVEFSQLKSTSNTFDFEVTFKNLDNFKILLFKDNNNGLSLTYSSFDKKLILNRENVINGFKPLETFGTIRECQIDGEKECTLRIIVDKCVAEIYINNGEKVMSCVVNPTSNQKNVEVIGNIISKKIYKLNK</sequence>
<reference evidence="8 9" key="1">
    <citation type="submission" date="2013-08" db="EMBL/GenBank/DDBJ databases">
        <authorList>
            <person name="Weinstock G."/>
            <person name="Sodergren E."/>
            <person name="Wylie T."/>
            <person name="Fulton L."/>
            <person name="Fulton R."/>
            <person name="Fronick C."/>
            <person name="O'Laughlin M."/>
            <person name="Godfrey J."/>
            <person name="Miner T."/>
            <person name="Herter B."/>
            <person name="Appelbaum E."/>
            <person name="Cordes M."/>
            <person name="Lek S."/>
            <person name="Wollam A."/>
            <person name="Pepin K.H."/>
            <person name="Palsikar V.B."/>
            <person name="Mitreva M."/>
            <person name="Wilson R.K."/>
        </authorList>
    </citation>
    <scope>NUCLEOTIDE SEQUENCE [LARGE SCALE GENOMIC DNA]</scope>
    <source>
        <strain evidence="8 9">ATCC BAA-474</strain>
    </source>
</reference>
<evidence type="ECO:0000259" key="7">
    <source>
        <dbReference type="Pfam" id="PF08244"/>
    </source>
</evidence>
<feature type="domain" description="Glycosyl hydrolase family 32 C-terminal" evidence="7">
    <location>
        <begin position="331"/>
        <end position="441"/>
    </location>
</feature>
<dbReference type="InterPro" id="IPR013189">
    <property type="entry name" value="Glyco_hydro_32_C"/>
</dbReference>
<dbReference type="SUPFAM" id="SSF75005">
    <property type="entry name" value="Arabinanase/levansucrase/invertase"/>
    <property type="match status" value="1"/>
</dbReference>
<name>U7VEC2_9FUSO</name>
<comment type="caution">
    <text evidence="8">The sequence shown here is derived from an EMBL/GenBank/DDBJ whole genome shotgun (WGS) entry which is preliminary data.</text>
</comment>
<dbReference type="PANTHER" id="PTHR43101:SF1">
    <property type="entry name" value="BETA-FRUCTOSIDASE"/>
    <property type="match status" value="1"/>
</dbReference>
<dbReference type="PROSITE" id="PS00609">
    <property type="entry name" value="GLYCOSYL_HYDROL_F32"/>
    <property type="match status" value="1"/>
</dbReference>
<dbReference type="InterPro" id="IPR001362">
    <property type="entry name" value="Glyco_hydro_32"/>
</dbReference>
<evidence type="ECO:0000256" key="3">
    <source>
        <dbReference type="ARBA" id="ARBA00023295"/>
    </source>
</evidence>
<dbReference type="eggNOG" id="COG1621">
    <property type="taxonomic scope" value="Bacteria"/>
</dbReference>
<comment type="catalytic activity">
    <reaction evidence="4">
        <text>Hydrolysis of terminal non-reducing beta-D-fructofuranoside residues in beta-D-fructofuranosides.</text>
        <dbReference type="EC" id="3.2.1.26"/>
    </reaction>
</comment>
<organism evidence="8 9">
    <name type="scientific">Cetobacterium somerae ATCC BAA-474</name>
    <dbReference type="NCBI Taxonomy" id="1319815"/>
    <lineage>
        <taxon>Bacteria</taxon>
        <taxon>Fusobacteriati</taxon>
        <taxon>Fusobacteriota</taxon>
        <taxon>Fusobacteriia</taxon>
        <taxon>Fusobacteriales</taxon>
        <taxon>Fusobacteriaceae</taxon>
        <taxon>Cetobacterium</taxon>
    </lineage>
</organism>
<dbReference type="HOGENOM" id="CLU_001528_7_0_0"/>
<evidence type="ECO:0000256" key="4">
    <source>
        <dbReference type="RuleBase" id="RU362110"/>
    </source>
</evidence>
<comment type="similarity">
    <text evidence="1 4">Belongs to the glycosyl hydrolase 32 family.</text>
</comment>
<dbReference type="InterPro" id="IPR013320">
    <property type="entry name" value="ConA-like_dom_sf"/>
</dbReference>
<dbReference type="InterPro" id="IPR006232">
    <property type="entry name" value="Suc6P_hydrolase"/>
</dbReference>
<dbReference type="RefSeq" id="WP_023049781.1">
    <property type="nucleotide sequence ID" value="NZ_CP173070.2"/>
</dbReference>
<gene>
    <name evidence="8" type="ORF">HMPREF0202_00232</name>
</gene>
<dbReference type="STRING" id="1319815.HMPREF0202_00232"/>
<dbReference type="GO" id="GO:0005985">
    <property type="term" value="P:sucrose metabolic process"/>
    <property type="evidence" value="ECO:0007669"/>
    <property type="project" value="UniProtKB-UniPathway"/>
</dbReference>
<dbReference type="Pfam" id="PF08244">
    <property type="entry name" value="Glyco_hydro_32C"/>
    <property type="match status" value="1"/>
</dbReference>
<dbReference type="GO" id="GO:0005737">
    <property type="term" value="C:cytoplasm"/>
    <property type="evidence" value="ECO:0007669"/>
    <property type="project" value="UniProtKB-SubCell"/>
</dbReference>
<evidence type="ECO:0000313" key="8">
    <source>
        <dbReference type="EMBL" id="ERT69870.1"/>
    </source>
</evidence>
<keyword evidence="3 4" id="KW-0326">Glycosidase</keyword>
<dbReference type="UniPathway" id="UPA00238"/>
<keyword evidence="2 4" id="KW-0378">Hydrolase</keyword>
<dbReference type="SUPFAM" id="SSF49899">
    <property type="entry name" value="Concanavalin A-like lectins/glucanases"/>
    <property type="match status" value="1"/>
</dbReference>
<evidence type="ECO:0000256" key="1">
    <source>
        <dbReference type="ARBA" id="ARBA00009902"/>
    </source>
</evidence>
<comment type="subcellular location">
    <subcellularLocation>
        <location evidence="5">Cytoplasm</location>
    </subcellularLocation>
</comment>
<evidence type="ECO:0000256" key="2">
    <source>
        <dbReference type="ARBA" id="ARBA00022801"/>
    </source>
</evidence>
<protein>
    <recommendedName>
        <fullName evidence="4">Sucrose-6-phosphate hydrolase</fullName>
        <ecNumber evidence="4">3.2.1.26</ecNumber>
    </recommendedName>
    <alternativeName>
        <fullName evidence="5">Invertase</fullName>
    </alternativeName>
</protein>
<dbReference type="AlphaFoldDB" id="U7VEC2"/>
<evidence type="ECO:0000256" key="5">
    <source>
        <dbReference type="RuleBase" id="RU365015"/>
    </source>
</evidence>
<keyword evidence="5" id="KW-0963">Cytoplasm</keyword>
<dbReference type="GO" id="GO:0004564">
    <property type="term" value="F:beta-fructofuranosidase activity"/>
    <property type="evidence" value="ECO:0007669"/>
    <property type="project" value="UniProtKB-EC"/>
</dbReference>
<dbReference type="EC" id="3.2.1.26" evidence="4"/>
<dbReference type="SMART" id="SM00640">
    <property type="entry name" value="Glyco_32"/>
    <property type="match status" value="1"/>
</dbReference>
<dbReference type="InterPro" id="IPR051214">
    <property type="entry name" value="GH32_Enzymes"/>
</dbReference>
<proteinExistence type="inferred from homology"/>
<feature type="domain" description="Glycosyl hydrolase family 32 N-terminal" evidence="6">
    <location>
        <begin position="8"/>
        <end position="313"/>
    </location>
</feature>
<evidence type="ECO:0000313" key="9">
    <source>
        <dbReference type="Proteomes" id="UP000017081"/>
    </source>
</evidence>
<dbReference type="NCBIfam" id="TIGR01322">
    <property type="entry name" value="scrB_fam"/>
    <property type="match status" value="1"/>
</dbReference>
<dbReference type="PANTHER" id="PTHR43101">
    <property type="entry name" value="BETA-FRUCTOSIDASE"/>
    <property type="match status" value="1"/>
</dbReference>
<dbReference type="Pfam" id="PF00251">
    <property type="entry name" value="Glyco_hydro_32N"/>
    <property type="match status" value="1"/>
</dbReference>
<dbReference type="InterPro" id="IPR018053">
    <property type="entry name" value="Glyco_hydro_32_AS"/>
</dbReference>
<dbReference type="EMBL" id="AXZF01000010">
    <property type="protein sequence ID" value="ERT69870.1"/>
    <property type="molecule type" value="Genomic_DNA"/>
</dbReference>
<keyword evidence="5" id="KW-0119">Carbohydrate metabolism</keyword>
<dbReference type="Gene3D" id="2.115.10.20">
    <property type="entry name" value="Glycosyl hydrolase domain, family 43"/>
    <property type="match status" value="1"/>
</dbReference>
<dbReference type="Gene3D" id="2.60.120.560">
    <property type="entry name" value="Exo-inulinase, domain 1"/>
    <property type="match status" value="1"/>
</dbReference>
<keyword evidence="9" id="KW-1185">Reference proteome</keyword>
<dbReference type="Proteomes" id="UP000017081">
    <property type="component" value="Unassembled WGS sequence"/>
</dbReference>
<comment type="function">
    <text evidence="5">Enables the bacterium to metabolize sucrose as a sole carbon source.</text>
</comment>
<accession>U7VEC2</accession>
<comment type="pathway">
    <text evidence="5">Glycan biosynthesis; sucrose metabolism.</text>
</comment>